<dbReference type="OrthoDB" id="6146209at2759"/>
<evidence type="ECO:0000313" key="2">
    <source>
        <dbReference type="Proteomes" id="UP000683360"/>
    </source>
</evidence>
<protein>
    <submittedName>
        <fullName evidence="1">Uncharacterized protein</fullName>
    </submittedName>
</protein>
<evidence type="ECO:0000313" key="1">
    <source>
        <dbReference type="EMBL" id="CAG2245096.1"/>
    </source>
</evidence>
<dbReference type="PANTHER" id="PTHR46579">
    <property type="entry name" value="F5/8 TYPE C DOMAIN-CONTAINING PROTEIN-RELATED"/>
    <property type="match status" value="1"/>
</dbReference>
<dbReference type="EMBL" id="CAJPWZ010002758">
    <property type="protein sequence ID" value="CAG2245096.1"/>
    <property type="molecule type" value="Genomic_DNA"/>
</dbReference>
<accession>A0A8S3UQS7</accession>
<sequence>MAIKSFDFVKSVSIDYMHCVLQGISKLLISLWFGSTHSDESFSLYSYVDVVDERLSKIKPPSTISRMPRSISQHFKYWKASELRAWLLFYSVPILMDVMSTMHLYHYSAFVEAIYLLISDSISMEDLEKSHKLLCFFVHMFESLYGERYYTLNLHSLLHLSDSVRDIGPLWSHSCFPFENANGELLKLFHGTQYIDLQIVGAINVYQTLPLLTSDIENDSQVYKFVLQDEKS</sequence>
<gene>
    <name evidence="1" type="ORF">MEDL_57105</name>
</gene>
<name>A0A8S3UQS7_MYTED</name>
<dbReference type="PANTHER" id="PTHR46579:SF1">
    <property type="entry name" value="F5_8 TYPE C DOMAIN-CONTAINING PROTEIN"/>
    <property type="match status" value="1"/>
</dbReference>
<dbReference type="AlphaFoldDB" id="A0A8S3UQS7"/>
<reference evidence="1" key="1">
    <citation type="submission" date="2021-03" db="EMBL/GenBank/DDBJ databases">
        <authorList>
            <person name="Bekaert M."/>
        </authorList>
    </citation>
    <scope>NUCLEOTIDE SEQUENCE</scope>
</reference>
<keyword evidence="2" id="KW-1185">Reference proteome</keyword>
<comment type="caution">
    <text evidence="1">The sequence shown here is derived from an EMBL/GenBank/DDBJ whole genome shotgun (WGS) entry which is preliminary data.</text>
</comment>
<proteinExistence type="predicted"/>
<dbReference type="Proteomes" id="UP000683360">
    <property type="component" value="Unassembled WGS sequence"/>
</dbReference>
<organism evidence="1 2">
    <name type="scientific">Mytilus edulis</name>
    <name type="common">Blue mussel</name>
    <dbReference type="NCBI Taxonomy" id="6550"/>
    <lineage>
        <taxon>Eukaryota</taxon>
        <taxon>Metazoa</taxon>
        <taxon>Spiralia</taxon>
        <taxon>Lophotrochozoa</taxon>
        <taxon>Mollusca</taxon>
        <taxon>Bivalvia</taxon>
        <taxon>Autobranchia</taxon>
        <taxon>Pteriomorphia</taxon>
        <taxon>Mytilida</taxon>
        <taxon>Mytiloidea</taxon>
        <taxon>Mytilidae</taxon>
        <taxon>Mytilinae</taxon>
        <taxon>Mytilus</taxon>
    </lineage>
</organism>